<sequence>MKKSSVFALHVGTVWLALSSVGCGLIASMVAETAKRTESIEVPLPESGKCVIKTVNGGIECLWSDVDAIEVQAVVHGRGRTIEAAQENLDLIELQTGVNDGEAFIRVAVPIGISGGASLVVTLPKSLEVEATSTNGAIRTDGIVGGMTAKTSNGKIEIKNAKGVVHANSSNGNITVDGDHLKDLQVQTSNGRVEVSGNLEPGDHSVNTSNGAIHVRLFEGASPEGATSVTATTSNGKVIVNGSKVKSGSSHQLAEGKTAATLRLTTSNGSIDVSSVPSELANSETADNADNADHSKSLAPAPDAPAPPATPSVVAE</sequence>
<comment type="caution">
    <text evidence="3">The sequence shown here is derived from an EMBL/GenBank/DDBJ whole genome shotgun (WGS) entry which is preliminary data.</text>
</comment>
<dbReference type="InterPro" id="IPR025164">
    <property type="entry name" value="Toastrack_DUF4097"/>
</dbReference>
<gene>
    <name evidence="3" type="ORF">Pla22_31910</name>
</gene>
<dbReference type="Proteomes" id="UP000316598">
    <property type="component" value="Unassembled WGS sequence"/>
</dbReference>
<proteinExistence type="predicted"/>
<protein>
    <recommendedName>
        <fullName evidence="2">DUF4097 domain-containing protein</fullName>
    </recommendedName>
</protein>
<organism evidence="3 4">
    <name type="scientific">Rubripirellula amarantea</name>
    <dbReference type="NCBI Taxonomy" id="2527999"/>
    <lineage>
        <taxon>Bacteria</taxon>
        <taxon>Pseudomonadati</taxon>
        <taxon>Planctomycetota</taxon>
        <taxon>Planctomycetia</taxon>
        <taxon>Pirellulales</taxon>
        <taxon>Pirellulaceae</taxon>
        <taxon>Rubripirellula</taxon>
    </lineage>
</organism>
<dbReference type="PROSITE" id="PS51257">
    <property type="entry name" value="PROKAR_LIPOPROTEIN"/>
    <property type="match status" value="1"/>
</dbReference>
<evidence type="ECO:0000313" key="3">
    <source>
        <dbReference type="EMBL" id="TWT50448.1"/>
    </source>
</evidence>
<feature type="domain" description="DUF4097" evidence="2">
    <location>
        <begin position="64"/>
        <end position="279"/>
    </location>
</feature>
<feature type="region of interest" description="Disordered" evidence="1">
    <location>
        <begin position="269"/>
        <end position="316"/>
    </location>
</feature>
<feature type="compositionally biased region" description="Polar residues" evidence="1">
    <location>
        <begin position="269"/>
        <end position="288"/>
    </location>
</feature>
<dbReference type="OrthoDB" id="275851at2"/>
<dbReference type="AlphaFoldDB" id="A0A5C5WI91"/>
<dbReference type="RefSeq" id="WP_146515676.1">
    <property type="nucleotide sequence ID" value="NZ_SJPI01000002.1"/>
</dbReference>
<dbReference type="EMBL" id="SJPI01000002">
    <property type="protein sequence ID" value="TWT50448.1"/>
    <property type="molecule type" value="Genomic_DNA"/>
</dbReference>
<dbReference type="Pfam" id="PF13349">
    <property type="entry name" value="DUF4097"/>
    <property type="match status" value="1"/>
</dbReference>
<keyword evidence="4" id="KW-1185">Reference proteome</keyword>
<evidence type="ECO:0000259" key="2">
    <source>
        <dbReference type="Pfam" id="PF13349"/>
    </source>
</evidence>
<name>A0A5C5WI91_9BACT</name>
<reference evidence="3 4" key="1">
    <citation type="submission" date="2019-02" db="EMBL/GenBank/DDBJ databases">
        <title>Deep-cultivation of Planctomycetes and their phenomic and genomic characterization uncovers novel biology.</title>
        <authorList>
            <person name="Wiegand S."/>
            <person name="Jogler M."/>
            <person name="Boedeker C."/>
            <person name="Pinto D."/>
            <person name="Vollmers J."/>
            <person name="Rivas-Marin E."/>
            <person name="Kohn T."/>
            <person name="Peeters S.H."/>
            <person name="Heuer A."/>
            <person name="Rast P."/>
            <person name="Oberbeckmann S."/>
            <person name="Bunk B."/>
            <person name="Jeske O."/>
            <person name="Meyerdierks A."/>
            <person name="Storesund J.E."/>
            <person name="Kallscheuer N."/>
            <person name="Luecker S."/>
            <person name="Lage O.M."/>
            <person name="Pohl T."/>
            <person name="Merkel B.J."/>
            <person name="Hornburger P."/>
            <person name="Mueller R.-W."/>
            <person name="Bruemmer F."/>
            <person name="Labrenz M."/>
            <person name="Spormann A.M."/>
            <person name="Op Den Camp H."/>
            <person name="Overmann J."/>
            <person name="Amann R."/>
            <person name="Jetten M.S.M."/>
            <person name="Mascher T."/>
            <person name="Medema M.H."/>
            <person name="Devos D.P."/>
            <person name="Kaster A.-K."/>
            <person name="Ovreas L."/>
            <person name="Rohde M."/>
            <person name="Galperin M.Y."/>
            <person name="Jogler C."/>
        </authorList>
    </citation>
    <scope>NUCLEOTIDE SEQUENCE [LARGE SCALE GENOMIC DNA]</scope>
    <source>
        <strain evidence="3 4">Pla22</strain>
    </source>
</reference>
<evidence type="ECO:0000256" key="1">
    <source>
        <dbReference type="SAM" id="MobiDB-lite"/>
    </source>
</evidence>
<accession>A0A5C5WI91</accession>
<evidence type="ECO:0000313" key="4">
    <source>
        <dbReference type="Proteomes" id="UP000316598"/>
    </source>
</evidence>